<feature type="compositionally biased region" description="Low complexity" evidence="1">
    <location>
        <begin position="1374"/>
        <end position="1383"/>
    </location>
</feature>
<dbReference type="PANTHER" id="PTHR38690">
    <property type="entry name" value="PROTEASE-RELATED"/>
    <property type="match status" value="1"/>
</dbReference>
<dbReference type="EMBL" id="CP028941">
    <property type="protein sequence ID" value="QKM63269.1"/>
    <property type="molecule type" value="Genomic_DNA"/>
</dbReference>
<evidence type="ECO:0000313" key="4">
    <source>
        <dbReference type="EMBL" id="QKM63269.1"/>
    </source>
</evidence>
<feature type="compositionally biased region" description="Pro residues" evidence="1">
    <location>
        <begin position="1384"/>
        <end position="1393"/>
    </location>
</feature>
<dbReference type="InterPro" id="IPR025263">
    <property type="entry name" value="YhdP_central"/>
</dbReference>
<dbReference type="Pfam" id="PF13116">
    <property type="entry name" value="YhdP"/>
    <property type="match status" value="1"/>
</dbReference>
<dbReference type="PANTHER" id="PTHR38690:SF1">
    <property type="entry name" value="PROTEASE"/>
    <property type="match status" value="1"/>
</dbReference>
<feature type="transmembrane region" description="Helical" evidence="2">
    <location>
        <begin position="1302"/>
        <end position="1322"/>
    </location>
</feature>
<evidence type="ECO:0000256" key="1">
    <source>
        <dbReference type="SAM" id="MobiDB-lite"/>
    </source>
</evidence>
<protein>
    <submittedName>
        <fullName evidence="4">TIGR02099 family protein</fullName>
    </submittedName>
</protein>
<dbReference type="RefSeq" id="WP_173943436.1">
    <property type="nucleotide sequence ID" value="NZ_CBCSCD010000002.1"/>
</dbReference>
<sequence length="1393" mass="152474">MLRNFLRTRLQTALQKHPQDNRGQWRKRALILVGITLVFFIVGHLSVRFILWPQIEKSKTTVEKLISTRLGADITMDHLQVSWTGMRPEFVIEGLRINSSSDSSTAPPLFIKNISGQLSWLSLYHLAPYFHEIHADNIELYAQRDAKGIISVASIPIHSKANDLSTENWLFSQNDIQIKNAKLFWEDQKSRKLKTVIDVQHFNFTNGVRQHQGELNVLTPWSPSPIKVQADFVHHLGGQAGNWRDWIGSFTWDVSDLNLSQISKDISLRPNELSGQLTSQGTIQLANGKANGGQMYLTADRLRIQLNKNVNAVEFGRIETNLVQEIQGGLNSITTKTLAWRGMDTQSTKPLDQLSPITFRWRTPEAGQEINAFGVSSPKVSLEDIALFALNLPLPKKIHQWIKAADADGELENLEINWSESKSALAALPLPGNWFSSNKLDFNVSAKLNDIGFKSINPSMPSVSHLTGNLTSNQKQGSLTVDAVNLELEMRNFLSAPQTKFDSVKGDLSWAQQKGGWLINAKQVQLSNSEITTNFDLSYLMAGPKQPDQMTLDMEFIKTKLATIHRYLPVGIDKDIRQYISKAFESGEIQKGSLHIKGNVDQIPFSPGSVGEFTLHLPISGATYKAAPLMPTKEGIWSAFTNINGTVDMKQSALDVSIDNATYKKVVLSNMTAQVPNVSAKQAQLLINGLVAGDGSQIMEYLARSPVGVQQPSIAKNLSVIGPVNIDLGLKIPLSGNEGANVDAKLTLPGNKVQWAKMPPLENLKGTIRITEKNPEFEDITASFLGGDIKIASATSTPDNSSFNISGTANSSFLKAYIANNYWSQLNSALLNSMSGSAKYDGSVNFNALGSQTNLKIDLRNWASSAPAPANKLSGTAMLGQFNHRTFPTTKSNLVRADWSLKLGDEYSLQGNVDSSGSYRNAIGIGSVLGIPQQGLAINFASKEFNLDTWIDFIGSDKPKNNNLALKDTEILDEHIQVSAQIKKLIALDREWSDINFNGVAKNDIWQLRLDSPLIAGQVQLSPSSADHPSGLIAGRISRIKVPDAIANTEVVSQGTNSQLRTLNQKPLPAKRSLTPNNIPSLDLSIDDLGWKQAQFGKVKLKTKTVDNVFKIESLQVSNPQGNSTITGQWAGKTSNTAELSSMTTNMDIQDAGEMISRWSDPKSVEGGQGKLNASLTWSGSFFAPDYNSISGNASIELAKGRLLEVNTGGAKLLDVLSLQSLFRFATLDLQGSLGNLATKGTPFNTISSQFDITQGIAQTKQFSMILDQARIAMTGNINIPQQTQDLRITIFPTIDATAGSLAAFALNPIIGLGVLVGQYLVTNQINRTMQTDYLVQGSWDKPEVIPLDQKGQPLDTKTLETIRTRNLLKEQTKPSIPTVPSTVPSPSPTLAN</sequence>
<evidence type="ECO:0000256" key="2">
    <source>
        <dbReference type="SAM" id="Phobius"/>
    </source>
</evidence>
<reference evidence="4 5" key="1">
    <citation type="submission" date="2018-04" db="EMBL/GenBank/DDBJ databases">
        <title>Polynucleobacter sp. LimPoW16 genome.</title>
        <authorList>
            <person name="Hahn M.W."/>
        </authorList>
    </citation>
    <scope>NUCLEOTIDE SEQUENCE [LARGE SCALE GENOMIC DNA]</scope>
    <source>
        <strain evidence="4 5">LimPoW16</strain>
    </source>
</reference>
<organism evidence="4 5">
    <name type="scientific">Polynucleobacter antarcticus</name>
    <dbReference type="NCBI Taxonomy" id="1743162"/>
    <lineage>
        <taxon>Bacteria</taxon>
        <taxon>Pseudomonadati</taxon>
        <taxon>Pseudomonadota</taxon>
        <taxon>Betaproteobacteria</taxon>
        <taxon>Burkholderiales</taxon>
        <taxon>Burkholderiaceae</taxon>
        <taxon>Polynucleobacter</taxon>
    </lineage>
</organism>
<dbReference type="NCBIfam" id="TIGR02099">
    <property type="entry name" value="YhdP family protein"/>
    <property type="match status" value="1"/>
</dbReference>
<feature type="domain" description="YhdP central" evidence="3">
    <location>
        <begin position="29"/>
        <end position="1345"/>
    </location>
</feature>
<evidence type="ECO:0000313" key="5">
    <source>
        <dbReference type="Proteomes" id="UP000500806"/>
    </source>
</evidence>
<feature type="region of interest" description="Disordered" evidence="1">
    <location>
        <begin position="1366"/>
        <end position="1393"/>
    </location>
</feature>
<dbReference type="InterPro" id="IPR011836">
    <property type="entry name" value="YhdP"/>
</dbReference>
<proteinExistence type="predicted"/>
<name>A0A6M9PRI4_9BURK</name>
<evidence type="ECO:0000259" key="3">
    <source>
        <dbReference type="Pfam" id="PF13116"/>
    </source>
</evidence>
<keyword evidence="2" id="KW-0472">Membrane</keyword>
<gene>
    <name evidence="4" type="ORF">DCO16_09585</name>
</gene>
<feature type="transmembrane region" description="Helical" evidence="2">
    <location>
        <begin position="29"/>
        <end position="52"/>
    </location>
</feature>
<keyword evidence="2" id="KW-0812">Transmembrane</keyword>
<dbReference type="KEGG" id="pani:DCO16_09585"/>
<dbReference type="Proteomes" id="UP000500806">
    <property type="component" value="Chromosome"/>
</dbReference>
<keyword evidence="2" id="KW-1133">Transmembrane helix</keyword>
<accession>A0A6M9PRI4</accession>
<keyword evidence="5" id="KW-1185">Reference proteome</keyword>